<accession>A0A7S1KHD4</accession>
<evidence type="ECO:0000313" key="1">
    <source>
        <dbReference type="EMBL" id="CAD9074014.1"/>
    </source>
</evidence>
<sequence length="134" mass="15152">MDHGGWEVANKMVYQFDDPQRCERLRVLASQPPPIWDCRSTSTSTSSRWVARSFYRMILLHGGQPDDTFEAHIYIYISSDTSSDLADVYLYTTERPVIGVGAARFPETMRVVRQAMGADDIQVAFGSQLVVEVD</sequence>
<name>A0A7S1KHD4_9ALVE</name>
<organism evidence="1">
    <name type="scientific">Vitrella brassicaformis</name>
    <dbReference type="NCBI Taxonomy" id="1169539"/>
    <lineage>
        <taxon>Eukaryota</taxon>
        <taxon>Sar</taxon>
        <taxon>Alveolata</taxon>
        <taxon>Colpodellida</taxon>
        <taxon>Vitrellaceae</taxon>
        <taxon>Vitrella</taxon>
    </lineage>
</organism>
<reference evidence="1" key="1">
    <citation type="submission" date="2021-01" db="EMBL/GenBank/DDBJ databases">
        <authorList>
            <person name="Corre E."/>
            <person name="Pelletier E."/>
            <person name="Niang G."/>
            <person name="Scheremetjew M."/>
            <person name="Finn R."/>
            <person name="Kale V."/>
            <person name="Holt S."/>
            <person name="Cochrane G."/>
            <person name="Meng A."/>
            <person name="Brown T."/>
            <person name="Cohen L."/>
        </authorList>
    </citation>
    <scope>NUCLEOTIDE SEQUENCE</scope>
    <source>
        <strain evidence="1">CCMP3346</strain>
    </source>
</reference>
<protein>
    <submittedName>
        <fullName evidence="1">Uncharacterized protein</fullName>
    </submittedName>
</protein>
<gene>
    <name evidence="1" type="ORF">VBRA1451_LOCUS29098</name>
</gene>
<dbReference type="AlphaFoldDB" id="A0A7S1KHD4"/>
<dbReference type="EMBL" id="HBGB01049599">
    <property type="protein sequence ID" value="CAD9074014.1"/>
    <property type="molecule type" value="Transcribed_RNA"/>
</dbReference>
<proteinExistence type="predicted"/>